<dbReference type="AlphaFoldDB" id="A0AAJ5W4Y6"/>
<dbReference type="Proteomes" id="UP001213972">
    <property type="component" value="Chromosome"/>
</dbReference>
<evidence type="ECO:0000313" key="1">
    <source>
        <dbReference type="EMBL" id="WEK15029.1"/>
    </source>
</evidence>
<accession>A0AAJ5W4Y6</accession>
<protein>
    <submittedName>
        <fullName evidence="1">Uncharacterized protein</fullName>
    </submittedName>
</protein>
<sequence length="80" mass="8519">MPVLAENDAVASDVGRVTWAQVEAGFHVGSRAGDFLGYIDHEPGGAYRAYDMSSRPLGAFARLADAIDAVNSHREEVTPS</sequence>
<evidence type="ECO:0000313" key="2">
    <source>
        <dbReference type="Proteomes" id="UP001213972"/>
    </source>
</evidence>
<proteinExistence type="predicted"/>
<name>A0AAJ5W4Y6_9MICO</name>
<gene>
    <name evidence="1" type="ORF">P0Y48_06525</name>
</gene>
<reference evidence="1" key="1">
    <citation type="submission" date="2023-03" db="EMBL/GenBank/DDBJ databases">
        <title>Andean soil-derived lignocellulolytic bacterial consortium as a source of novel taxa and putative plastic-active enzymes.</title>
        <authorList>
            <person name="Diaz-Garcia L."/>
            <person name="Chuvochina M."/>
            <person name="Feuerriegel G."/>
            <person name="Bunk B."/>
            <person name="Sproer C."/>
            <person name="Streit W.R."/>
            <person name="Rodriguez L.M."/>
            <person name="Overmann J."/>
            <person name="Jimenez D.J."/>
        </authorList>
    </citation>
    <scope>NUCLEOTIDE SEQUENCE</scope>
    <source>
        <strain evidence="1">MAG 4610</strain>
    </source>
</reference>
<dbReference type="EMBL" id="CP119321">
    <property type="protein sequence ID" value="WEK15029.1"/>
    <property type="molecule type" value="Genomic_DNA"/>
</dbReference>
<organism evidence="1 2">
    <name type="scientific">Candidatus Microbacterium phytovorans</name>
    <dbReference type="NCBI Taxonomy" id="3121374"/>
    <lineage>
        <taxon>Bacteria</taxon>
        <taxon>Bacillati</taxon>
        <taxon>Actinomycetota</taxon>
        <taxon>Actinomycetes</taxon>
        <taxon>Micrococcales</taxon>
        <taxon>Microbacteriaceae</taxon>
        <taxon>Microbacterium</taxon>
    </lineage>
</organism>